<dbReference type="InterPro" id="IPR006629">
    <property type="entry name" value="LITAF"/>
</dbReference>
<dbReference type="OrthoDB" id="5599753at2759"/>
<dbReference type="PANTHER" id="PTHR23292">
    <property type="entry name" value="LIPOPOLYSACCHARIDE-INDUCED TUMOR NECROSIS FACTOR-ALPHA FACTOR"/>
    <property type="match status" value="1"/>
</dbReference>
<name>A0A814BUI0_9BILA</name>
<evidence type="ECO:0000256" key="5">
    <source>
        <dbReference type="ARBA" id="ARBA00022723"/>
    </source>
</evidence>
<dbReference type="EMBL" id="CAJNOC010002415">
    <property type="protein sequence ID" value="CAF0931566.1"/>
    <property type="molecule type" value="Genomic_DNA"/>
</dbReference>
<keyword evidence="6" id="KW-0862">Zinc</keyword>
<protein>
    <recommendedName>
        <fullName evidence="8">LITAF domain-containing protein</fullName>
    </recommendedName>
</protein>
<organism evidence="9 10">
    <name type="scientific">Brachionus calyciflorus</name>
    <dbReference type="NCBI Taxonomy" id="104777"/>
    <lineage>
        <taxon>Eukaryota</taxon>
        <taxon>Metazoa</taxon>
        <taxon>Spiralia</taxon>
        <taxon>Gnathifera</taxon>
        <taxon>Rotifera</taxon>
        <taxon>Eurotatoria</taxon>
        <taxon>Monogononta</taxon>
        <taxon>Pseudotrocha</taxon>
        <taxon>Ploima</taxon>
        <taxon>Brachionidae</taxon>
        <taxon>Brachionus</taxon>
    </lineage>
</organism>
<evidence type="ECO:0000256" key="3">
    <source>
        <dbReference type="ARBA" id="ARBA00004630"/>
    </source>
</evidence>
<comment type="subcellular location">
    <subcellularLocation>
        <location evidence="2">Endosome membrane</location>
        <topology evidence="2">Peripheral membrane protein</topology>
    </subcellularLocation>
    <subcellularLocation>
        <location evidence="1">Late endosome membrane</location>
    </subcellularLocation>
    <subcellularLocation>
        <location evidence="3">Lysosome membrane</location>
        <topology evidence="3">Peripheral membrane protein</topology>
        <orientation evidence="3">Cytoplasmic side</orientation>
    </subcellularLocation>
</comment>
<dbReference type="GO" id="GO:0008270">
    <property type="term" value="F:zinc ion binding"/>
    <property type="evidence" value="ECO:0007669"/>
    <property type="project" value="TreeGrafter"/>
</dbReference>
<evidence type="ECO:0000313" key="9">
    <source>
        <dbReference type="EMBL" id="CAF0931566.1"/>
    </source>
</evidence>
<comment type="similarity">
    <text evidence="4">Belongs to the CDIP1/LITAF family.</text>
</comment>
<dbReference type="PANTHER" id="PTHR23292:SF6">
    <property type="entry name" value="FI16602P1-RELATED"/>
    <property type="match status" value="1"/>
</dbReference>
<keyword evidence="7" id="KW-0472">Membrane</keyword>
<dbReference type="GO" id="GO:0031902">
    <property type="term" value="C:late endosome membrane"/>
    <property type="evidence" value="ECO:0007669"/>
    <property type="project" value="UniProtKB-SubCell"/>
</dbReference>
<dbReference type="InterPro" id="IPR037519">
    <property type="entry name" value="LITAF_fam"/>
</dbReference>
<gene>
    <name evidence="9" type="ORF">OXX778_LOCUS12935</name>
</gene>
<keyword evidence="10" id="KW-1185">Reference proteome</keyword>
<accession>A0A814BUI0</accession>
<evidence type="ECO:0000313" key="10">
    <source>
        <dbReference type="Proteomes" id="UP000663879"/>
    </source>
</evidence>
<keyword evidence="5" id="KW-0479">Metal-binding</keyword>
<evidence type="ECO:0000256" key="2">
    <source>
        <dbReference type="ARBA" id="ARBA00004481"/>
    </source>
</evidence>
<comment type="caution">
    <text evidence="9">The sequence shown here is derived from an EMBL/GenBank/DDBJ whole genome shotgun (WGS) entry which is preliminary data.</text>
</comment>
<dbReference type="SMART" id="SM00714">
    <property type="entry name" value="LITAF"/>
    <property type="match status" value="1"/>
</dbReference>
<evidence type="ECO:0000256" key="7">
    <source>
        <dbReference type="ARBA" id="ARBA00023136"/>
    </source>
</evidence>
<dbReference type="AlphaFoldDB" id="A0A814BUI0"/>
<evidence type="ECO:0000259" key="8">
    <source>
        <dbReference type="PROSITE" id="PS51837"/>
    </source>
</evidence>
<dbReference type="GO" id="GO:0005765">
    <property type="term" value="C:lysosomal membrane"/>
    <property type="evidence" value="ECO:0007669"/>
    <property type="project" value="UniProtKB-SubCell"/>
</dbReference>
<evidence type="ECO:0000256" key="6">
    <source>
        <dbReference type="ARBA" id="ARBA00022833"/>
    </source>
</evidence>
<sequence length="133" mass="14985">MENKIVPEFNSSVNNNSLIPPPYPYYQQQYQSNNNDQLFYSPSAPNPPPIVLQPMTNYIGREPTQILCSNCNSIVMTRVNYESGTGTFLFCCLICVFGCDLGCQFIPFCVDGCKDAKHYCPNCNNYLGQKTLL</sequence>
<dbReference type="PROSITE" id="PS51837">
    <property type="entry name" value="LITAF"/>
    <property type="match status" value="1"/>
</dbReference>
<evidence type="ECO:0000256" key="1">
    <source>
        <dbReference type="ARBA" id="ARBA00004414"/>
    </source>
</evidence>
<proteinExistence type="inferred from homology"/>
<dbReference type="Proteomes" id="UP000663879">
    <property type="component" value="Unassembled WGS sequence"/>
</dbReference>
<reference evidence="9" key="1">
    <citation type="submission" date="2021-02" db="EMBL/GenBank/DDBJ databases">
        <authorList>
            <person name="Nowell W R."/>
        </authorList>
    </citation>
    <scope>NUCLEOTIDE SEQUENCE</scope>
    <source>
        <strain evidence="9">Ploen Becks lab</strain>
    </source>
</reference>
<dbReference type="Pfam" id="PF10601">
    <property type="entry name" value="zf-LITAF-like"/>
    <property type="match status" value="1"/>
</dbReference>
<evidence type="ECO:0000256" key="4">
    <source>
        <dbReference type="ARBA" id="ARBA00005975"/>
    </source>
</evidence>
<feature type="domain" description="LITAF" evidence="8">
    <location>
        <begin position="47"/>
        <end position="132"/>
    </location>
</feature>